<gene>
    <name evidence="6" type="ORF">KHLLAP_LOCUS1147</name>
</gene>
<dbReference type="PANTHER" id="PTHR21661:SF35">
    <property type="entry name" value="EPOXIDE HYDROLASE"/>
    <property type="match status" value="1"/>
</dbReference>
<comment type="similarity">
    <text evidence="1">Belongs to the peptidase S33 family.</text>
</comment>
<dbReference type="PANTHER" id="PTHR21661">
    <property type="entry name" value="EPOXIDE HYDROLASE 1-RELATED"/>
    <property type="match status" value="1"/>
</dbReference>
<organism evidence="6 7">
    <name type="scientific">Anthostomella pinea</name>
    <dbReference type="NCBI Taxonomy" id="933095"/>
    <lineage>
        <taxon>Eukaryota</taxon>
        <taxon>Fungi</taxon>
        <taxon>Dikarya</taxon>
        <taxon>Ascomycota</taxon>
        <taxon>Pezizomycotina</taxon>
        <taxon>Sordariomycetes</taxon>
        <taxon>Xylariomycetidae</taxon>
        <taxon>Xylariales</taxon>
        <taxon>Xylariaceae</taxon>
        <taxon>Anthostomella</taxon>
    </lineage>
</organism>
<evidence type="ECO:0000256" key="4">
    <source>
        <dbReference type="PIRSR" id="PIRSR001112-1"/>
    </source>
</evidence>
<protein>
    <submittedName>
        <fullName evidence="6">Uu.00g035320.m01.CDS01</fullName>
    </submittedName>
</protein>
<dbReference type="InterPro" id="IPR016292">
    <property type="entry name" value="Epoxide_hydrolase"/>
</dbReference>
<dbReference type="Gene3D" id="3.40.50.1820">
    <property type="entry name" value="alpha/beta hydrolase"/>
    <property type="match status" value="1"/>
</dbReference>
<evidence type="ECO:0000313" key="6">
    <source>
        <dbReference type="EMBL" id="CAJ2500679.1"/>
    </source>
</evidence>
<dbReference type="PIRSF" id="PIRSF001112">
    <property type="entry name" value="Epoxide_hydrolase"/>
    <property type="match status" value="1"/>
</dbReference>
<evidence type="ECO:0000256" key="1">
    <source>
        <dbReference type="ARBA" id="ARBA00010088"/>
    </source>
</evidence>
<dbReference type="AlphaFoldDB" id="A0AAI8V933"/>
<dbReference type="GO" id="GO:0097176">
    <property type="term" value="P:epoxide metabolic process"/>
    <property type="evidence" value="ECO:0007669"/>
    <property type="project" value="TreeGrafter"/>
</dbReference>
<name>A0AAI8V933_9PEZI</name>
<dbReference type="GO" id="GO:0004301">
    <property type="term" value="F:epoxide hydrolase activity"/>
    <property type="evidence" value="ECO:0007669"/>
    <property type="project" value="TreeGrafter"/>
</dbReference>
<dbReference type="Pfam" id="PF06441">
    <property type="entry name" value="EHN"/>
    <property type="match status" value="1"/>
</dbReference>
<dbReference type="Proteomes" id="UP001295740">
    <property type="component" value="Unassembled WGS sequence"/>
</dbReference>
<proteinExistence type="inferred from homology"/>
<dbReference type="EMBL" id="CAUWAG010000003">
    <property type="protein sequence ID" value="CAJ2500679.1"/>
    <property type="molecule type" value="Genomic_DNA"/>
</dbReference>
<dbReference type="InterPro" id="IPR000639">
    <property type="entry name" value="Epox_hydrolase-like"/>
</dbReference>
<dbReference type="InterPro" id="IPR010497">
    <property type="entry name" value="Epoxide_hydro_N"/>
</dbReference>
<evidence type="ECO:0000313" key="7">
    <source>
        <dbReference type="Proteomes" id="UP001295740"/>
    </source>
</evidence>
<evidence type="ECO:0000259" key="5">
    <source>
        <dbReference type="Pfam" id="PF06441"/>
    </source>
</evidence>
<accession>A0AAI8V933</accession>
<dbReference type="SUPFAM" id="SSF53474">
    <property type="entry name" value="alpha/beta-Hydrolases"/>
    <property type="match status" value="1"/>
</dbReference>
<feature type="domain" description="Epoxide hydrolase N-terminal" evidence="5">
    <location>
        <begin position="4"/>
        <end position="115"/>
    </location>
</feature>
<keyword evidence="3" id="KW-0378">Hydrolase</keyword>
<keyword evidence="2" id="KW-0058">Aromatic hydrocarbons catabolism</keyword>
<feature type="active site" description="Proton donor" evidence="4">
    <location>
        <position position="315"/>
    </location>
</feature>
<feature type="active site" description="Proton acceptor" evidence="4">
    <location>
        <position position="370"/>
    </location>
</feature>
<sequence length="407" mass="45489">MAGITPYTISISDEKLRRLQQKLDLTDFPAACVDAEGWCHGTPLSDVQRLIHHWAHGFDWRATEAKLNEFPQYMAKVEIDGIGQREVHFVHQQSKVKDAIPLLFIHGWPGSFIEVTRILPELLHGSDSCPAFHVVAPSLIDFGFSSASETKEFNISQHAEALHKVMLALGYDEYVVQGGDLGYLVARFLTINYGPKHVKAHHLNNVAPAEPTADSHPELHAQMKDSQLTPGELAGLGRTEWFSKEGNGYYKKQATKPQTVGYFMADSPVGLLAWLLECLHDWVDDYKWTDDEILTWVSIYYFSRAGPAASSYIYYAIEHTEVSPFAVAQKYSEVPLGVSRFPQDLILLPKLWTRTLGPVVFENEHSRGGHFASWERPDAIFGDLRAMFGKDGGAYGVVAGKTGYHAS</sequence>
<evidence type="ECO:0000256" key="2">
    <source>
        <dbReference type="ARBA" id="ARBA00022797"/>
    </source>
</evidence>
<dbReference type="PRINTS" id="PR00412">
    <property type="entry name" value="EPOXHYDRLASE"/>
</dbReference>
<keyword evidence="7" id="KW-1185">Reference proteome</keyword>
<feature type="active site" description="Nucleophile" evidence="4">
    <location>
        <position position="180"/>
    </location>
</feature>
<dbReference type="InterPro" id="IPR029058">
    <property type="entry name" value="AB_hydrolase_fold"/>
</dbReference>
<comment type="caution">
    <text evidence="6">The sequence shown here is derived from an EMBL/GenBank/DDBJ whole genome shotgun (WGS) entry which is preliminary data.</text>
</comment>
<evidence type="ECO:0000256" key="3">
    <source>
        <dbReference type="ARBA" id="ARBA00022801"/>
    </source>
</evidence>
<reference evidence="6" key="1">
    <citation type="submission" date="2023-10" db="EMBL/GenBank/DDBJ databases">
        <authorList>
            <person name="Hackl T."/>
        </authorList>
    </citation>
    <scope>NUCLEOTIDE SEQUENCE</scope>
</reference>